<dbReference type="Pfam" id="PF04542">
    <property type="entry name" value="Sigma70_r2"/>
    <property type="match status" value="1"/>
</dbReference>
<dbReference type="InterPro" id="IPR014284">
    <property type="entry name" value="RNA_pol_sigma-70_dom"/>
</dbReference>
<evidence type="ECO:0000313" key="7">
    <source>
        <dbReference type="EMBL" id="KUP08540.1"/>
    </source>
</evidence>
<protein>
    <submittedName>
        <fullName evidence="7">RNA polymerase factor sigma C</fullName>
    </submittedName>
</protein>
<dbReference type="InterPro" id="IPR013325">
    <property type="entry name" value="RNA_pol_sigma_r2"/>
</dbReference>
<dbReference type="InterPro" id="IPR007627">
    <property type="entry name" value="RNA_pol_sigma70_r2"/>
</dbReference>
<dbReference type="NCBIfam" id="TIGR02937">
    <property type="entry name" value="sigma70-ECF"/>
    <property type="match status" value="1"/>
</dbReference>
<keyword evidence="8" id="KW-1185">Reference proteome</keyword>
<dbReference type="GO" id="GO:0006352">
    <property type="term" value="P:DNA-templated transcription initiation"/>
    <property type="evidence" value="ECO:0007669"/>
    <property type="project" value="InterPro"/>
</dbReference>
<dbReference type="InterPro" id="IPR013324">
    <property type="entry name" value="RNA_pol_sigma_r3/r4-like"/>
</dbReference>
<keyword evidence="2" id="KW-0805">Transcription regulation</keyword>
<dbReference type="RefSeq" id="WP_059350275.1">
    <property type="nucleotide sequence ID" value="NZ_LDYG01000010.1"/>
</dbReference>
<evidence type="ECO:0000313" key="8">
    <source>
        <dbReference type="Proteomes" id="UP000074108"/>
    </source>
</evidence>
<gene>
    <name evidence="7" type="ORF">Q75_02550</name>
</gene>
<evidence type="ECO:0000256" key="4">
    <source>
        <dbReference type="ARBA" id="ARBA00023163"/>
    </source>
</evidence>
<dbReference type="PANTHER" id="PTHR43133:SF60">
    <property type="entry name" value="RNA POLYMERASE SIGMA FACTOR SIGV"/>
    <property type="match status" value="1"/>
</dbReference>
<sequence length="173" mass="20827">MQEDVVGEMVISIDDIIDQYGEDVWKLVFSYVQQEAVADDLTQDIFIKVYKKMHTYQGSSTIRTWIWKIAINHCKDYLKSWYKRNVQVQEDWVFQSLRSEGSIEHQIVQNDEDQKLEQEVLLLPVKYREVIYLFYYEEQSVKDISLLLQLKENTVKTRLRRAKQLLKERLVEE</sequence>
<evidence type="ECO:0000256" key="2">
    <source>
        <dbReference type="ARBA" id="ARBA00023015"/>
    </source>
</evidence>
<proteinExistence type="inferred from homology"/>
<dbReference type="Pfam" id="PF08281">
    <property type="entry name" value="Sigma70_r4_2"/>
    <property type="match status" value="1"/>
</dbReference>
<reference evidence="7 8" key="1">
    <citation type="journal article" date="2016" name="Front. Microbiol.">
        <title>Microevolution Analysis of Bacillus coahuilensis Unveils Differences in Phosphorus Acquisition Strategies and Their Regulation.</title>
        <authorList>
            <person name="Gomez-Lunar Z."/>
            <person name="Hernandez-Gonzalez I."/>
            <person name="Rodriguez-Torres M.D."/>
            <person name="Souza V."/>
            <person name="Olmedo-Alvarez G."/>
        </authorList>
    </citation>
    <scope>NUCLEOTIDE SEQUENCE [LARGE SCALE GENOMIC DNA]</scope>
    <source>
        <strain evidence="8">p1.1.43</strain>
    </source>
</reference>
<dbReference type="SUPFAM" id="SSF88946">
    <property type="entry name" value="Sigma2 domain of RNA polymerase sigma factors"/>
    <property type="match status" value="1"/>
</dbReference>
<feature type="domain" description="RNA polymerase sigma factor 70 region 4 type 2" evidence="6">
    <location>
        <begin position="115"/>
        <end position="166"/>
    </location>
</feature>
<dbReference type="NCBIfam" id="NF006930">
    <property type="entry name" value="PRK09415.1"/>
    <property type="match status" value="1"/>
</dbReference>
<dbReference type="OrthoDB" id="9794508at2"/>
<dbReference type="SUPFAM" id="SSF88659">
    <property type="entry name" value="Sigma3 and sigma4 domains of RNA polymerase sigma factors"/>
    <property type="match status" value="1"/>
</dbReference>
<dbReference type="PANTHER" id="PTHR43133">
    <property type="entry name" value="RNA POLYMERASE ECF-TYPE SIGMA FACTO"/>
    <property type="match status" value="1"/>
</dbReference>
<comment type="caution">
    <text evidence="7">The sequence shown here is derived from an EMBL/GenBank/DDBJ whole genome shotgun (WGS) entry which is preliminary data.</text>
</comment>
<dbReference type="InterPro" id="IPR036388">
    <property type="entry name" value="WH-like_DNA-bd_sf"/>
</dbReference>
<accession>A0A147KBK1</accession>
<dbReference type="InterPro" id="IPR039425">
    <property type="entry name" value="RNA_pol_sigma-70-like"/>
</dbReference>
<dbReference type="Proteomes" id="UP000074108">
    <property type="component" value="Unassembled WGS sequence"/>
</dbReference>
<keyword evidence="3" id="KW-0731">Sigma factor</keyword>
<dbReference type="GO" id="GO:0003677">
    <property type="term" value="F:DNA binding"/>
    <property type="evidence" value="ECO:0007669"/>
    <property type="project" value="InterPro"/>
</dbReference>
<feature type="domain" description="RNA polymerase sigma-70 region 2" evidence="5">
    <location>
        <begin position="17"/>
        <end position="80"/>
    </location>
</feature>
<dbReference type="InterPro" id="IPR013249">
    <property type="entry name" value="RNA_pol_sigma70_r4_t2"/>
</dbReference>
<evidence type="ECO:0000256" key="1">
    <source>
        <dbReference type="ARBA" id="ARBA00010641"/>
    </source>
</evidence>
<evidence type="ECO:0000256" key="3">
    <source>
        <dbReference type="ARBA" id="ARBA00023082"/>
    </source>
</evidence>
<dbReference type="PATRIC" id="fig|1150625.3.peg.544"/>
<dbReference type="EMBL" id="LDYG01000010">
    <property type="protein sequence ID" value="KUP08540.1"/>
    <property type="molecule type" value="Genomic_DNA"/>
</dbReference>
<organism evidence="7 8">
    <name type="scientific">Bacillus coahuilensis p1.1.43</name>
    <dbReference type="NCBI Taxonomy" id="1150625"/>
    <lineage>
        <taxon>Bacteria</taxon>
        <taxon>Bacillati</taxon>
        <taxon>Bacillota</taxon>
        <taxon>Bacilli</taxon>
        <taxon>Bacillales</taxon>
        <taxon>Bacillaceae</taxon>
        <taxon>Bacillus</taxon>
    </lineage>
</organism>
<dbReference type="STRING" id="1150625.Q75_02550"/>
<name>A0A147KBK1_9BACI</name>
<dbReference type="Gene3D" id="1.10.1740.10">
    <property type="match status" value="1"/>
</dbReference>
<dbReference type="GO" id="GO:0016987">
    <property type="term" value="F:sigma factor activity"/>
    <property type="evidence" value="ECO:0007669"/>
    <property type="project" value="UniProtKB-KW"/>
</dbReference>
<keyword evidence="4" id="KW-0804">Transcription</keyword>
<evidence type="ECO:0000259" key="5">
    <source>
        <dbReference type="Pfam" id="PF04542"/>
    </source>
</evidence>
<dbReference type="CDD" id="cd06171">
    <property type="entry name" value="Sigma70_r4"/>
    <property type="match status" value="1"/>
</dbReference>
<comment type="similarity">
    <text evidence="1">Belongs to the sigma-70 factor family. ECF subfamily.</text>
</comment>
<dbReference type="Gene3D" id="1.10.10.10">
    <property type="entry name" value="Winged helix-like DNA-binding domain superfamily/Winged helix DNA-binding domain"/>
    <property type="match status" value="1"/>
</dbReference>
<dbReference type="AlphaFoldDB" id="A0A147KBK1"/>
<evidence type="ECO:0000259" key="6">
    <source>
        <dbReference type="Pfam" id="PF08281"/>
    </source>
</evidence>